<dbReference type="GO" id="GO:0000122">
    <property type="term" value="P:negative regulation of transcription by RNA polymerase II"/>
    <property type="evidence" value="ECO:0007669"/>
    <property type="project" value="TreeGrafter"/>
</dbReference>
<feature type="compositionally biased region" description="Basic and acidic residues" evidence="4">
    <location>
        <begin position="241"/>
        <end position="254"/>
    </location>
</feature>
<evidence type="ECO:0000259" key="5">
    <source>
        <dbReference type="Pfam" id="PF12927"/>
    </source>
</evidence>
<evidence type="ECO:0000256" key="3">
    <source>
        <dbReference type="ARBA" id="ARBA00038295"/>
    </source>
</evidence>
<sequence length="554" mass="62135">MSNPAHPGRLASAGPLGNSNTAPPHAPRTESTFGDGDGLDEGVVKQVLKVLDQAEASVTERLSKVQEMDTAYDALIHVLGQHETNQDRKVMVPFGPLAFMPGKLIKTNEVMAHLGDQWYTPTSPRGAIKMAKRRKEELAEIIQDQGQQIKEIQDRRSIMLFDGGLTSQKRYNEEGLEIVEIREEYHSEDEEEQKAEEVKEHEEKEKTKGKKAEEDIHSITPSAITSTTQPGIPELSEEDREILRRMEELERELEGMEEEEEEEGEYGSDEEEMSYNEEDSERQEGSGDSIKSAASSLGKRVHFGQIISGLQDDSISSSLPISPSKATVAVSNSAPPPAPREKSLKSSLKPSSPLTKEAQITSTSPPSRSQKEPTSNLVMESVMEKGLIYDPEDEVDRLEDDLHLREVEGRYQELRNSRLLQKGGVRKSILEFGETEEERQERDDVNFMYDRGTNRAPQSKNSIPSVHLGKYREDEEADTKRQQRMEKDLVRQLARTHVVEDLSTPQDVSIVNKMPSEATAEEDEGGEEEEEAEVKPRKVSRFMAARLARSGGQQ</sequence>
<reference evidence="7" key="1">
    <citation type="journal article" date="2018" name="Nat. Microbiol.">
        <title>Leveraging single-cell genomics to expand the fungal tree of life.</title>
        <authorList>
            <person name="Ahrendt S.R."/>
            <person name="Quandt C.A."/>
            <person name="Ciobanu D."/>
            <person name="Clum A."/>
            <person name="Salamov A."/>
            <person name="Andreopoulos B."/>
            <person name="Cheng J.F."/>
            <person name="Woyke T."/>
            <person name="Pelin A."/>
            <person name="Henrissat B."/>
            <person name="Reynolds N.K."/>
            <person name="Benny G.L."/>
            <person name="Smith M.E."/>
            <person name="James T.Y."/>
            <person name="Grigoriev I.V."/>
        </authorList>
    </citation>
    <scope>NUCLEOTIDE SEQUENCE [LARGE SCALE GENOMIC DNA]</scope>
</reference>
<feature type="compositionally biased region" description="Basic and acidic residues" evidence="4">
    <location>
        <begin position="470"/>
        <end position="484"/>
    </location>
</feature>
<feature type="region of interest" description="Disordered" evidence="4">
    <location>
        <begin position="434"/>
        <end position="484"/>
    </location>
</feature>
<dbReference type="PANTHER" id="PTHR15111:SF0">
    <property type="entry name" value="UNCONVENTIONAL PREFOLDIN RPB5 INTERACTOR 1"/>
    <property type="match status" value="1"/>
</dbReference>
<feature type="compositionally biased region" description="Polar residues" evidence="4">
    <location>
        <begin position="219"/>
        <end position="230"/>
    </location>
</feature>
<dbReference type="InterPro" id="IPR009053">
    <property type="entry name" value="Prefoldin"/>
</dbReference>
<organism evidence="6 7">
    <name type="scientific">Piptocephalis cylindrospora</name>
    <dbReference type="NCBI Taxonomy" id="1907219"/>
    <lineage>
        <taxon>Eukaryota</taxon>
        <taxon>Fungi</taxon>
        <taxon>Fungi incertae sedis</taxon>
        <taxon>Zoopagomycota</taxon>
        <taxon>Zoopagomycotina</taxon>
        <taxon>Zoopagomycetes</taxon>
        <taxon>Zoopagales</taxon>
        <taxon>Piptocephalidaceae</taxon>
        <taxon>Piptocephalis</taxon>
    </lineage>
</organism>
<keyword evidence="2" id="KW-0539">Nucleus</keyword>
<dbReference type="GO" id="GO:0003682">
    <property type="term" value="F:chromatin binding"/>
    <property type="evidence" value="ECO:0007669"/>
    <property type="project" value="TreeGrafter"/>
</dbReference>
<evidence type="ECO:0000256" key="1">
    <source>
        <dbReference type="ARBA" id="ARBA00004123"/>
    </source>
</evidence>
<feature type="compositionally biased region" description="Low complexity" evidence="4">
    <location>
        <begin position="345"/>
        <end position="354"/>
    </location>
</feature>
<feature type="compositionally biased region" description="Acidic residues" evidence="4">
    <location>
        <begin position="519"/>
        <end position="532"/>
    </location>
</feature>
<dbReference type="PANTHER" id="PTHR15111">
    <property type="entry name" value="RNA POLYMERASE II SUBUNIT 5-MEDIATING PROTEIN NNX3"/>
    <property type="match status" value="1"/>
</dbReference>
<dbReference type="OrthoDB" id="21413at2759"/>
<dbReference type="SUPFAM" id="SSF46579">
    <property type="entry name" value="Prefoldin"/>
    <property type="match status" value="1"/>
</dbReference>
<dbReference type="AlphaFoldDB" id="A0A4P9Y728"/>
<protein>
    <recommendedName>
        <fullName evidence="5">DUF3835 domain-containing protein</fullName>
    </recommendedName>
</protein>
<dbReference type="InterPro" id="IPR052255">
    <property type="entry name" value="RNA_pol_II_subunit5-mediator"/>
</dbReference>
<feature type="compositionally biased region" description="Low complexity" evidence="4">
    <location>
        <begin position="314"/>
        <end position="333"/>
    </location>
</feature>
<dbReference type="GO" id="GO:0019212">
    <property type="term" value="F:phosphatase inhibitor activity"/>
    <property type="evidence" value="ECO:0007669"/>
    <property type="project" value="TreeGrafter"/>
</dbReference>
<feature type="compositionally biased region" description="Polar residues" evidence="4">
    <location>
        <begin position="358"/>
        <end position="378"/>
    </location>
</feature>
<accession>A0A4P9Y728</accession>
<dbReference type="InterPro" id="IPR024325">
    <property type="entry name" value="DUF3835"/>
</dbReference>
<dbReference type="Gene3D" id="1.10.287.370">
    <property type="match status" value="1"/>
</dbReference>
<gene>
    <name evidence="6" type="ORF">BJ684DRAFT_18707</name>
</gene>
<dbReference type="GO" id="GO:0005634">
    <property type="term" value="C:nucleus"/>
    <property type="evidence" value="ECO:0007669"/>
    <property type="project" value="UniProtKB-SubCell"/>
</dbReference>
<feature type="compositionally biased region" description="Acidic residues" evidence="4">
    <location>
        <begin position="255"/>
        <end position="281"/>
    </location>
</feature>
<dbReference type="InterPro" id="IPR004127">
    <property type="entry name" value="Prefoldin_subunit_alpha"/>
</dbReference>
<proteinExistence type="inferred from homology"/>
<feature type="domain" description="DUF3835" evidence="5">
    <location>
        <begin position="519"/>
        <end position="547"/>
    </location>
</feature>
<feature type="domain" description="DUF3835" evidence="5">
    <location>
        <begin position="378"/>
        <end position="441"/>
    </location>
</feature>
<dbReference type="EMBL" id="KZ987776">
    <property type="protein sequence ID" value="RKP14918.1"/>
    <property type="molecule type" value="Genomic_DNA"/>
</dbReference>
<feature type="region of interest" description="Disordered" evidence="4">
    <location>
        <begin position="496"/>
        <end position="539"/>
    </location>
</feature>
<dbReference type="Pfam" id="PF02996">
    <property type="entry name" value="Prefoldin"/>
    <property type="match status" value="1"/>
</dbReference>
<dbReference type="Pfam" id="PF12927">
    <property type="entry name" value="DUF3835"/>
    <property type="match status" value="2"/>
</dbReference>
<feature type="compositionally biased region" description="Polar residues" evidence="4">
    <location>
        <begin position="455"/>
        <end position="464"/>
    </location>
</feature>
<dbReference type="CDD" id="cd23159">
    <property type="entry name" value="Prefoldin_URI1"/>
    <property type="match status" value="1"/>
</dbReference>
<evidence type="ECO:0000256" key="2">
    <source>
        <dbReference type="ARBA" id="ARBA00023242"/>
    </source>
</evidence>
<comment type="similarity">
    <text evidence="3">Belongs to the RNA polymerase II subunit 5-mediating protein family.</text>
</comment>
<evidence type="ECO:0000256" key="4">
    <source>
        <dbReference type="SAM" id="MobiDB-lite"/>
    </source>
</evidence>
<feature type="region of interest" description="Disordered" evidence="4">
    <location>
        <begin position="183"/>
        <end position="295"/>
    </location>
</feature>
<dbReference type="GO" id="GO:0003714">
    <property type="term" value="F:transcription corepressor activity"/>
    <property type="evidence" value="ECO:0007669"/>
    <property type="project" value="TreeGrafter"/>
</dbReference>
<feature type="compositionally biased region" description="Basic and acidic residues" evidence="4">
    <location>
        <begin position="195"/>
        <end position="217"/>
    </location>
</feature>
<feature type="region of interest" description="Disordered" evidence="4">
    <location>
        <begin position="1"/>
        <end position="38"/>
    </location>
</feature>
<feature type="region of interest" description="Disordered" evidence="4">
    <location>
        <begin position="313"/>
        <end position="381"/>
    </location>
</feature>
<keyword evidence="7" id="KW-1185">Reference proteome</keyword>
<comment type="subcellular location">
    <subcellularLocation>
        <location evidence="1">Nucleus</location>
    </subcellularLocation>
</comment>
<name>A0A4P9Y728_9FUNG</name>
<evidence type="ECO:0000313" key="7">
    <source>
        <dbReference type="Proteomes" id="UP000267251"/>
    </source>
</evidence>
<dbReference type="Proteomes" id="UP000267251">
    <property type="component" value="Unassembled WGS sequence"/>
</dbReference>
<evidence type="ECO:0000313" key="6">
    <source>
        <dbReference type="EMBL" id="RKP14918.1"/>
    </source>
</evidence>